<dbReference type="PANTHER" id="PTHR32015">
    <property type="entry name" value="FASTING INDUCED LIPASE"/>
    <property type="match status" value="1"/>
</dbReference>
<feature type="signal peptide" evidence="1">
    <location>
        <begin position="1"/>
        <end position="28"/>
    </location>
</feature>
<accession>A0ABV9DWR3</accession>
<sequence length="224" mass="23106">MRRIASLLCGLAAAATALSLAPAAAAQAAAPDPVVFVHGFAGKGSQWSAMRNDLQDNGYPADRLHVFTYNSAQSNATTAGELAGFVDDVRSATGAAKVDIVTHSMGGLPSRWYIRFLGGTDTVDDWVSIGGPNNGTRVAGLCSIALPACREMEQGSSFLSELNAGDPTPGGVAYTTFRSPCDIVISPVSSTVLDGATNNRTGCLEHISMMSDRGVIDGVRAAIA</sequence>
<dbReference type="EMBL" id="JBHSFQ010000009">
    <property type="protein sequence ID" value="MFC4562551.1"/>
    <property type="molecule type" value="Genomic_DNA"/>
</dbReference>
<protein>
    <submittedName>
        <fullName evidence="2">Esterase/lipase family protein</fullName>
    </submittedName>
</protein>
<dbReference type="Proteomes" id="UP001595923">
    <property type="component" value="Unassembled WGS sequence"/>
</dbReference>
<comment type="caution">
    <text evidence="2">The sequence shown here is derived from an EMBL/GenBank/DDBJ whole genome shotgun (WGS) entry which is preliminary data.</text>
</comment>
<dbReference type="InterPro" id="IPR029058">
    <property type="entry name" value="AB_hydrolase_fold"/>
</dbReference>
<proteinExistence type="predicted"/>
<organism evidence="2 3">
    <name type="scientific">Nocardiopsis mangrovi</name>
    <dbReference type="NCBI Taxonomy" id="1179818"/>
    <lineage>
        <taxon>Bacteria</taxon>
        <taxon>Bacillati</taxon>
        <taxon>Actinomycetota</taxon>
        <taxon>Actinomycetes</taxon>
        <taxon>Streptosporangiales</taxon>
        <taxon>Nocardiopsidaceae</taxon>
        <taxon>Nocardiopsis</taxon>
    </lineage>
</organism>
<dbReference type="RefSeq" id="WP_378573872.1">
    <property type="nucleotide sequence ID" value="NZ_JBHSFQ010000009.1"/>
</dbReference>
<evidence type="ECO:0000256" key="1">
    <source>
        <dbReference type="SAM" id="SignalP"/>
    </source>
</evidence>
<reference evidence="3" key="1">
    <citation type="journal article" date="2019" name="Int. J. Syst. Evol. Microbiol.">
        <title>The Global Catalogue of Microorganisms (GCM) 10K type strain sequencing project: providing services to taxonomists for standard genome sequencing and annotation.</title>
        <authorList>
            <consortium name="The Broad Institute Genomics Platform"/>
            <consortium name="The Broad Institute Genome Sequencing Center for Infectious Disease"/>
            <person name="Wu L."/>
            <person name="Ma J."/>
        </authorList>
    </citation>
    <scope>NUCLEOTIDE SEQUENCE [LARGE SCALE GENOMIC DNA]</scope>
    <source>
        <strain evidence="3">XZYJ18</strain>
    </source>
</reference>
<dbReference type="InterPro" id="IPR002918">
    <property type="entry name" value="Lipase_EstA/Esterase_EstB"/>
</dbReference>
<feature type="chain" id="PRO_5046556534" evidence="1">
    <location>
        <begin position="29"/>
        <end position="224"/>
    </location>
</feature>
<keyword evidence="1" id="KW-0732">Signal</keyword>
<dbReference type="SUPFAM" id="SSF53474">
    <property type="entry name" value="alpha/beta-Hydrolases"/>
    <property type="match status" value="1"/>
</dbReference>
<name>A0ABV9DWR3_9ACTN</name>
<dbReference type="Gene3D" id="3.40.50.1820">
    <property type="entry name" value="alpha/beta hydrolase"/>
    <property type="match status" value="1"/>
</dbReference>
<dbReference type="PANTHER" id="PTHR32015:SF1">
    <property type="entry name" value="LIPASE"/>
    <property type="match status" value="1"/>
</dbReference>
<evidence type="ECO:0000313" key="2">
    <source>
        <dbReference type="EMBL" id="MFC4562551.1"/>
    </source>
</evidence>
<keyword evidence="3" id="KW-1185">Reference proteome</keyword>
<gene>
    <name evidence="2" type="ORF">ACFO4E_11865</name>
</gene>
<dbReference type="Pfam" id="PF01674">
    <property type="entry name" value="Lipase_2"/>
    <property type="match status" value="1"/>
</dbReference>
<evidence type="ECO:0000313" key="3">
    <source>
        <dbReference type="Proteomes" id="UP001595923"/>
    </source>
</evidence>